<accession>A0A4U8QC14</accession>
<evidence type="ECO:0000259" key="4">
    <source>
        <dbReference type="PROSITE" id="PS51149"/>
    </source>
</evidence>
<dbReference type="STRING" id="180332.GCA_000797495_05679"/>
<dbReference type="GO" id="GO:0005829">
    <property type="term" value="C:cytosol"/>
    <property type="evidence" value="ECO:0007669"/>
    <property type="project" value="TreeGrafter"/>
</dbReference>
<evidence type="ECO:0000256" key="2">
    <source>
        <dbReference type="ARBA" id="ARBA00023239"/>
    </source>
</evidence>
<feature type="modified residue" description="Glycine radical" evidence="3">
    <location>
        <position position="730"/>
    </location>
</feature>
<dbReference type="GO" id="GO:0018805">
    <property type="term" value="F:benzylsuccinate synthase activity"/>
    <property type="evidence" value="ECO:0007669"/>
    <property type="project" value="UniProtKB-EC"/>
</dbReference>
<dbReference type="SUPFAM" id="SSF51998">
    <property type="entry name" value="PFL-like glycyl radical enzymes"/>
    <property type="match status" value="1"/>
</dbReference>
<evidence type="ECO:0000313" key="6">
    <source>
        <dbReference type="EMBL" id="TLD02229.1"/>
    </source>
</evidence>
<dbReference type="Proteomes" id="UP000306509">
    <property type="component" value="Unassembled WGS sequence"/>
</dbReference>
<keyword evidence="7" id="KW-1185">Reference proteome</keyword>
<feature type="domain" description="PFL" evidence="5">
    <location>
        <begin position="1"/>
        <end position="630"/>
    </location>
</feature>
<dbReference type="Pfam" id="PF02901">
    <property type="entry name" value="PFL-like"/>
    <property type="match status" value="1"/>
</dbReference>
<gene>
    <name evidence="6" type="primary">bssA</name>
    <name evidence="6" type="ORF">DSM106044_00899</name>
</gene>
<keyword evidence="2 6" id="KW-0456">Lyase</keyword>
<reference evidence="6 7" key="1">
    <citation type="journal article" date="2019" name="Anaerobe">
        <title>Detection of Robinsoniella peoriensis in multiple bone samples of a trauma patient.</title>
        <authorList>
            <person name="Schrottner P."/>
            <person name="Hartwich K."/>
            <person name="Bunk B."/>
            <person name="Schober I."/>
            <person name="Helbig S."/>
            <person name="Rudolph W.W."/>
            <person name="Gunzer F."/>
        </authorList>
    </citation>
    <scope>NUCLEOTIDE SEQUENCE [LARGE SCALE GENOMIC DNA]</scope>
    <source>
        <strain evidence="6 7">DSM 106044</strain>
    </source>
</reference>
<evidence type="ECO:0000256" key="1">
    <source>
        <dbReference type="ARBA" id="ARBA00022818"/>
    </source>
</evidence>
<proteinExistence type="predicted"/>
<dbReference type="EC" id="4.1.99.11" evidence="6"/>
<keyword evidence="1 3" id="KW-0556">Organic radical</keyword>
<protein>
    <submittedName>
        <fullName evidence="6">Benzylsuccinate synthase alpha subunit</fullName>
        <ecNumber evidence="6">4.1.99.11</ecNumber>
    </submittedName>
</protein>
<dbReference type="PROSITE" id="PS51149">
    <property type="entry name" value="GLY_RADICAL_2"/>
    <property type="match status" value="1"/>
</dbReference>
<sequence>MFTIMNESMLSTSEKIRVMKEFTDTYRKYEDAPAPIREAMCLKVQFPAVMGNMTDEDLFGGRLGAVPIGFNPQEECQQLGYYFDEYHFQKIMDEDISADQIMIMEELQRFWEDNHTIGKIKKAYNRELNKAIPDKFYPYDRAAAYTLYRISGTQLNYGYLLEHGIEELCCMLAYKRKGCDEKDAAFYQGMEIALEALADTCLYYRQMVLKMLEEPIEDKRADHLKELAEALLHISNGKPESFLEAIQLVVLYWLQSGSLNLGRMDTYLASYYTADVDSGRITEERAQELLNGMWKALSVRNKPYDTRVVIGGKGREDTESADRFCGLAIQATMERMDVVPQLTLRFSHETPEWIMKKAFDCIGKGATFPMLYSDEVNIPAVQKAFGVSLRTAQDYCPYGCGEYVIAHQSIGTPSGLINLLKVLEVTLNNGHDIHTGEQLAPEWGGIEDFHTFDELVDVYKKQCEYFLKYLAIQEETEYKIANSQCAFLYFSLLYDDCMERGRALLDGGVRYLGGTLEAYGNINTADSLTAIKQLVYEEKSIDPGMLLKALKSNFAGYEEVRCKLLDAPKYGNDHDEADAMAQMVHEHICRETAKAGKKYTNLHSYLTVTINNNANTVLGKHTAASPDGRLAHTFMANANNPFNGNDKNGLTAMLNSLVKLNPTIHAGCVQNIKFSKQMFSEYWDKVRAMLTVYFQSGGSQAMISVIGREDLENAMQQPESYKNLLVRVGGFSARFVELQEEEQREIIARTLY</sequence>
<dbReference type="InterPro" id="IPR004184">
    <property type="entry name" value="PFL_dom"/>
</dbReference>
<dbReference type="Pfam" id="PF01228">
    <property type="entry name" value="Gly_radical"/>
    <property type="match status" value="1"/>
</dbReference>
<dbReference type="PANTHER" id="PTHR43641:SF2">
    <property type="entry name" value="DEHYDRATASE YBIW-RELATED"/>
    <property type="match status" value="1"/>
</dbReference>
<organism evidence="6 7">
    <name type="scientific">Robinsoniella peoriensis</name>
    <dbReference type="NCBI Taxonomy" id="180332"/>
    <lineage>
        <taxon>Bacteria</taxon>
        <taxon>Bacillati</taxon>
        <taxon>Bacillota</taxon>
        <taxon>Clostridia</taxon>
        <taxon>Lachnospirales</taxon>
        <taxon>Lachnospiraceae</taxon>
        <taxon>Robinsoniella</taxon>
    </lineage>
</organism>
<dbReference type="InterPro" id="IPR001150">
    <property type="entry name" value="Gly_radical"/>
</dbReference>
<name>A0A4U8QC14_9FIRM</name>
<dbReference type="AlphaFoldDB" id="A0A4U8QC14"/>
<dbReference type="OrthoDB" id="9803969at2"/>
<feature type="domain" description="Glycine radical" evidence="4">
    <location>
        <begin position="637"/>
        <end position="752"/>
    </location>
</feature>
<dbReference type="EMBL" id="QGQD01000021">
    <property type="protein sequence ID" value="TLD02229.1"/>
    <property type="molecule type" value="Genomic_DNA"/>
</dbReference>
<dbReference type="PROSITE" id="PS51554">
    <property type="entry name" value="PFL"/>
    <property type="match status" value="1"/>
</dbReference>
<evidence type="ECO:0000259" key="5">
    <source>
        <dbReference type="PROSITE" id="PS51554"/>
    </source>
</evidence>
<evidence type="ECO:0000313" key="7">
    <source>
        <dbReference type="Proteomes" id="UP000306509"/>
    </source>
</evidence>
<dbReference type="RefSeq" id="WP_052431075.1">
    <property type="nucleotide sequence ID" value="NZ_CABMJZ010000092.1"/>
</dbReference>
<comment type="caution">
    <text evidence="6">The sequence shown here is derived from an EMBL/GenBank/DDBJ whole genome shotgun (WGS) entry which is preliminary data.</text>
</comment>
<dbReference type="PANTHER" id="PTHR43641">
    <property type="entry name" value="FORMATE ACETYLTRANSFERASE 3-RELATED"/>
    <property type="match status" value="1"/>
</dbReference>
<dbReference type="Gene3D" id="3.20.70.20">
    <property type="match status" value="1"/>
</dbReference>
<evidence type="ECO:0000256" key="3">
    <source>
        <dbReference type="PROSITE-ProRule" id="PRU00493"/>
    </source>
</evidence>
<dbReference type="InterPro" id="IPR051215">
    <property type="entry name" value="GRE"/>
</dbReference>